<evidence type="ECO:0000313" key="3">
    <source>
        <dbReference type="Proteomes" id="UP000605259"/>
    </source>
</evidence>
<dbReference type="EMBL" id="BMFK01000001">
    <property type="protein sequence ID" value="GGE64369.1"/>
    <property type="molecule type" value="Genomic_DNA"/>
</dbReference>
<reference evidence="2" key="1">
    <citation type="journal article" date="2014" name="Int. J. Syst. Evol. Microbiol.">
        <title>Complete genome sequence of Corynebacterium casei LMG S-19264T (=DSM 44701T), isolated from a smear-ripened cheese.</title>
        <authorList>
            <consortium name="US DOE Joint Genome Institute (JGI-PGF)"/>
            <person name="Walter F."/>
            <person name="Albersmeier A."/>
            <person name="Kalinowski J."/>
            <person name="Ruckert C."/>
        </authorList>
    </citation>
    <scope>NUCLEOTIDE SEQUENCE</scope>
    <source>
        <strain evidence="2">CGMCC 1.12698</strain>
    </source>
</reference>
<protein>
    <submittedName>
        <fullName evidence="2">Uncharacterized protein</fullName>
    </submittedName>
</protein>
<comment type="caution">
    <text evidence="2">The sequence shown here is derived from an EMBL/GenBank/DDBJ whole genome shotgun (WGS) entry which is preliminary data.</text>
</comment>
<keyword evidence="3" id="KW-1185">Reference proteome</keyword>
<gene>
    <name evidence="2" type="ORF">GCM10007140_13240</name>
</gene>
<proteinExistence type="predicted"/>
<evidence type="ECO:0000256" key="1">
    <source>
        <dbReference type="SAM" id="MobiDB-lite"/>
    </source>
</evidence>
<feature type="region of interest" description="Disordered" evidence="1">
    <location>
        <begin position="134"/>
        <end position="161"/>
    </location>
</feature>
<organism evidence="2 3">
    <name type="scientific">Priestia taiwanensis</name>
    <dbReference type="NCBI Taxonomy" id="1347902"/>
    <lineage>
        <taxon>Bacteria</taxon>
        <taxon>Bacillati</taxon>
        <taxon>Bacillota</taxon>
        <taxon>Bacilli</taxon>
        <taxon>Bacillales</taxon>
        <taxon>Bacillaceae</taxon>
        <taxon>Priestia</taxon>
    </lineage>
</organism>
<name>A0A917APQ5_9BACI</name>
<dbReference type="AlphaFoldDB" id="A0A917APQ5"/>
<accession>A0A917APQ5</accession>
<reference evidence="2" key="2">
    <citation type="submission" date="2020-09" db="EMBL/GenBank/DDBJ databases">
        <authorList>
            <person name="Sun Q."/>
            <person name="Zhou Y."/>
        </authorList>
    </citation>
    <scope>NUCLEOTIDE SEQUENCE</scope>
    <source>
        <strain evidence="2">CGMCC 1.12698</strain>
    </source>
</reference>
<dbReference type="Proteomes" id="UP000605259">
    <property type="component" value="Unassembled WGS sequence"/>
</dbReference>
<evidence type="ECO:0000313" key="2">
    <source>
        <dbReference type="EMBL" id="GGE64369.1"/>
    </source>
</evidence>
<sequence>MTNQTENNINVTQDGNQLQNQALTQVTALVEQLLKSLTQVAAGQDGGQILTKAMPILEKLMTQLAQKPAQPNEDAMPGNDNKFMEIDDIVDNLVNAGMITAGTFTVNVELFRGSPITVSVVKPGEKDITVKKDLDAGESITEEVETGESGGNEVEQPKEAQ</sequence>